<accession>A0A6A3AQJ3</accession>
<name>A0A6A3AQJ3_HIBSY</name>
<dbReference type="InterPro" id="IPR044836">
    <property type="entry name" value="TOL_plant"/>
</dbReference>
<dbReference type="GO" id="GO:0043328">
    <property type="term" value="P:protein transport to vacuole involved in ubiquitin-dependent protein catabolic process via the multivesicular body sorting pathway"/>
    <property type="evidence" value="ECO:0007669"/>
    <property type="project" value="InterPro"/>
</dbReference>
<comment type="similarity">
    <text evidence="1">Belongs to the TOM1 family.</text>
</comment>
<dbReference type="AlphaFoldDB" id="A0A6A3AQJ3"/>
<reference evidence="3" key="1">
    <citation type="submission" date="2019-09" db="EMBL/GenBank/DDBJ databases">
        <title>Draft genome information of white flower Hibiscus syriacus.</title>
        <authorList>
            <person name="Kim Y.-M."/>
        </authorList>
    </citation>
    <scope>NUCLEOTIDE SEQUENCE [LARGE SCALE GENOMIC DNA]</scope>
    <source>
        <strain evidence="3">YM2019G1</strain>
    </source>
</reference>
<comment type="caution">
    <text evidence="3">The sequence shown here is derived from an EMBL/GenBank/DDBJ whole genome shotgun (WGS) entry which is preliminary data.</text>
</comment>
<evidence type="ECO:0000313" key="3">
    <source>
        <dbReference type="EMBL" id="KAE8706496.1"/>
    </source>
</evidence>
<dbReference type="PANTHER" id="PTHR46646">
    <property type="entry name" value="TOM1-LIKE PROTEIN 1"/>
    <property type="match status" value="1"/>
</dbReference>
<organism evidence="3 4">
    <name type="scientific">Hibiscus syriacus</name>
    <name type="common">Rose of Sharon</name>
    <dbReference type="NCBI Taxonomy" id="106335"/>
    <lineage>
        <taxon>Eukaryota</taxon>
        <taxon>Viridiplantae</taxon>
        <taxon>Streptophyta</taxon>
        <taxon>Embryophyta</taxon>
        <taxon>Tracheophyta</taxon>
        <taxon>Spermatophyta</taxon>
        <taxon>Magnoliopsida</taxon>
        <taxon>eudicotyledons</taxon>
        <taxon>Gunneridae</taxon>
        <taxon>Pentapetalae</taxon>
        <taxon>rosids</taxon>
        <taxon>malvids</taxon>
        <taxon>Malvales</taxon>
        <taxon>Malvaceae</taxon>
        <taxon>Malvoideae</taxon>
        <taxon>Hibiscus</taxon>
    </lineage>
</organism>
<protein>
    <submittedName>
        <fullName evidence="3">Uncharacterized protein</fullName>
    </submittedName>
</protein>
<evidence type="ECO:0000256" key="1">
    <source>
        <dbReference type="ARBA" id="ARBA00007708"/>
    </source>
</evidence>
<dbReference type="EMBL" id="VEPZ02000969">
    <property type="protein sequence ID" value="KAE8706496.1"/>
    <property type="molecule type" value="Genomic_DNA"/>
</dbReference>
<proteinExistence type="inferred from homology"/>
<sequence>MRIVLPETTSFGRTIYGPNRLPFGHHFMTGIVGSFCILSVSVRVVAFIATTVVASDQSEDGVSVSHRTTSGDSPSSHGVDGWYSIFWSLRLGRGSGGSGEIATAAAKLSKYEELKPPVVPRELEPAVIPVAVEPDDSPCHANEDALIRKATGARHGTPGGSNDDMMDDLEEMIFGKKGGGSSEGAQDSKQQAPKDDLITF</sequence>
<feature type="region of interest" description="Disordered" evidence="2">
    <location>
        <begin position="148"/>
        <end position="200"/>
    </location>
</feature>
<keyword evidence="4" id="KW-1185">Reference proteome</keyword>
<dbReference type="Proteomes" id="UP000436088">
    <property type="component" value="Unassembled WGS sequence"/>
</dbReference>
<evidence type="ECO:0000313" key="4">
    <source>
        <dbReference type="Proteomes" id="UP000436088"/>
    </source>
</evidence>
<evidence type="ECO:0000256" key="2">
    <source>
        <dbReference type="SAM" id="MobiDB-lite"/>
    </source>
</evidence>
<dbReference type="GO" id="GO:0035091">
    <property type="term" value="F:phosphatidylinositol binding"/>
    <property type="evidence" value="ECO:0007669"/>
    <property type="project" value="InterPro"/>
</dbReference>
<gene>
    <name evidence="3" type="ORF">F3Y22_tig00110392pilonHSYRG00084</name>
</gene>
<dbReference type="GO" id="GO:0043130">
    <property type="term" value="F:ubiquitin binding"/>
    <property type="evidence" value="ECO:0007669"/>
    <property type="project" value="InterPro"/>
</dbReference>
<dbReference type="PANTHER" id="PTHR46646:SF1">
    <property type="entry name" value="TOM1-LIKE PROTEIN 1"/>
    <property type="match status" value="1"/>
</dbReference>